<dbReference type="EMBL" id="JBBKTX010000030">
    <property type="protein sequence ID" value="MFK4754428.1"/>
    <property type="molecule type" value="Genomic_DNA"/>
</dbReference>
<dbReference type="Gene3D" id="1.10.150.20">
    <property type="entry name" value="5' to 3' exonuclease, C-terminal subdomain"/>
    <property type="match status" value="1"/>
</dbReference>
<evidence type="ECO:0000256" key="3">
    <source>
        <dbReference type="ARBA" id="ARBA00023125"/>
    </source>
</evidence>
<dbReference type="Pfam" id="PF02739">
    <property type="entry name" value="5_3_exonuc_N"/>
    <property type="match status" value="1"/>
</dbReference>
<evidence type="ECO:0000313" key="6">
    <source>
        <dbReference type="EMBL" id="MFK4754428.1"/>
    </source>
</evidence>
<dbReference type="InterPro" id="IPR036279">
    <property type="entry name" value="5-3_exonuclease_C_sf"/>
</dbReference>
<dbReference type="CDD" id="cd09898">
    <property type="entry name" value="H3TH_53EXO"/>
    <property type="match status" value="1"/>
</dbReference>
<keyword evidence="6" id="KW-0269">Exonuclease</keyword>
<evidence type="ECO:0000259" key="4">
    <source>
        <dbReference type="SMART" id="SM00278"/>
    </source>
</evidence>
<dbReference type="SMART" id="SM00278">
    <property type="entry name" value="HhH1"/>
    <property type="match status" value="2"/>
</dbReference>
<feature type="domain" description="Helix-hairpin-helix DNA-binding motif class 1" evidence="4">
    <location>
        <begin position="210"/>
        <end position="229"/>
    </location>
</feature>
<organism evidence="6 7">
    <name type="scientific">Oceanobacter antarcticus</name>
    <dbReference type="NCBI Taxonomy" id="3133425"/>
    <lineage>
        <taxon>Bacteria</taxon>
        <taxon>Pseudomonadati</taxon>
        <taxon>Pseudomonadota</taxon>
        <taxon>Gammaproteobacteria</taxon>
        <taxon>Oceanospirillales</taxon>
        <taxon>Oceanospirillaceae</taxon>
        <taxon>Oceanobacter</taxon>
    </lineage>
</organism>
<dbReference type="InterPro" id="IPR003583">
    <property type="entry name" value="Hlx-hairpin-Hlx_DNA-bd_motif"/>
</dbReference>
<dbReference type="RefSeq" id="WP_416207291.1">
    <property type="nucleotide sequence ID" value="NZ_JBBKTX010000030.1"/>
</dbReference>
<dbReference type="Gene3D" id="3.40.50.1010">
    <property type="entry name" value="5'-nuclease"/>
    <property type="match status" value="1"/>
</dbReference>
<dbReference type="GO" id="GO:0004527">
    <property type="term" value="F:exonuclease activity"/>
    <property type="evidence" value="ECO:0007669"/>
    <property type="project" value="UniProtKB-KW"/>
</dbReference>
<dbReference type="CDD" id="cd09859">
    <property type="entry name" value="PIN_53EXO"/>
    <property type="match status" value="1"/>
</dbReference>
<evidence type="ECO:0000313" key="7">
    <source>
        <dbReference type="Proteomes" id="UP001620597"/>
    </source>
</evidence>
<feature type="domain" description="5'-3' exonuclease" evidence="5">
    <location>
        <begin position="1"/>
        <end position="258"/>
    </location>
</feature>
<evidence type="ECO:0000256" key="2">
    <source>
        <dbReference type="ARBA" id="ARBA00022801"/>
    </source>
</evidence>
<dbReference type="InterPro" id="IPR020046">
    <property type="entry name" value="5-3_exonucl_a-hlix_arch_N"/>
</dbReference>
<dbReference type="SMART" id="SM00475">
    <property type="entry name" value="53EXOc"/>
    <property type="match status" value="1"/>
</dbReference>
<name>A0ABW8NN56_9GAMM</name>
<accession>A0ABW8NN56</accession>
<keyword evidence="7" id="KW-1185">Reference proteome</keyword>
<dbReference type="InterPro" id="IPR038969">
    <property type="entry name" value="FEN"/>
</dbReference>
<proteinExistence type="predicted"/>
<comment type="caution">
    <text evidence="6">The sequence shown here is derived from an EMBL/GenBank/DDBJ whole genome shotgun (WGS) entry which is preliminary data.</text>
</comment>
<keyword evidence="1" id="KW-0540">Nuclease</keyword>
<gene>
    <name evidence="6" type="ORF">WG929_18640</name>
</gene>
<feature type="domain" description="Helix-hairpin-helix DNA-binding motif class 1" evidence="4">
    <location>
        <begin position="179"/>
        <end position="198"/>
    </location>
</feature>
<dbReference type="InterPro" id="IPR029060">
    <property type="entry name" value="PIN-like_dom_sf"/>
</dbReference>
<evidence type="ECO:0000256" key="1">
    <source>
        <dbReference type="ARBA" id="ARBA00022722"/>
    </source>
</evidence>
<reference evidence="6 7" key="1">
    <citation type="submission" date="2024-03" db="EMBL/GenBank/DDBJ databases">
        <title>High-quality draft genome sequence of Oceanobacter sp. wDCs-4.</title>
        <authorList>
            <person name="Dong C."/>
        </authorList>
    </citation>
    <scope>NUCLEOTIDE SEQUENCE [LARGE SCALE GENOMIC DNA]</scope>
    <source>
        <strain evidence="7">wDCs-4</strain>
    </source>
</reference>
<dbReference type="InterPro" id="IPR020045">
    <property type="entry name" value="DNA_polI_H3TH"/>
</dbReference>
<keyword evidence="3" id="KW-0238">DNA-binding</keyword>
<dbReference type="InterPro" id="IPR008918">
    <property type="entry name" value="HhH2"/>
</dbReference>
<dbReference type="InterPro" id="IPR002421">
    <property type="entry name" value="5-3_exonuclease"/>
</dbReference>
<dbReference type="PANTHER" id="PTHR42646:SF2">
    <property type="entry name" value="5'-3' EXONUCLEASE FAMILY PROTEIN"/>
    <property type="match status" value="1"/>
</dbReference>
<keyword evidence="2" id="KW-0378">Hydrolase</keyword>
<dbReference type="SUPFAM" id="SSF88723">
    <property type="entry name" value="PIN domain-like"/>
    <property type="match status" value="1"/>
</dbReference>
<dbReference type="PANTHER" id="PTHR42646">
    <property type="entry name" value="FLAP ENDONUCLEASE XNI"/>
    <property type="match status" value="1"/>
</dbReference>
<dbReference type="SMART" id="SM00279">
    <property type="entry name" value="HhH2"/>
    <property type="match status" value="1"/>
</dbReference>
<dbReference type="Proteomes" id="UP001620597">
    <property type="component" value="Unassembled WGS sequence"/>
</dbReference>
<protein>
    <submittedName>
        <fullName evidence="6">5'-3' exonuclease H3TH domain-containing protein</fullName>
    </submittedName>
</protein>
<evidence type="ECO:0000259" key="5">
    <source>
        <dbReference type="SMART" id="SM00475"/>
    </source>
</evidence>
<dbReference type="SUPFAM" id="SSF47807">
    <property type="entry name" value="5' to 3' exonuclease, C-terminal subdomain"/>
    <property type="match status" value="1"/>
</dbReference>
<dbReference type="Pfam" id="PF01367">
    <property type="entry name" value="5_3_exonuc"/>
    <property type="match status" value="1"/>
</dbReference>
<sequence>MQLLIVDAMNLIRRVYAAVENSPTALEATASRAIAIINSNVGRLECSHVAMVFEDHVETWRHRFWPDYKKDRPPMPEKLQNGLDELRHQLELAGVYCFRQEGWEADDVCAALANKAALAGVPSVILSTDKGFCQLVNSRIRVANHFDRQLLDEAAVYARFGLQPGQLVDFWALTGDTTNHLPGVPGIGPKTAAQLLDHCYRLDRVLIALEQLSELAGVTSRIVDSLKNHWQQALLTRELARLSDDLPLGINLHDLRFCVRDTETF</sequence>